<accession>A0AAE0ZC87</accession>
<sequence length="94" mass="10723">MSLPPFSRRLPNRCRWRPWLGQGRKTWILVFYVTALVLGLVSGKWVIIFFLRHACGLAGCRRVNLQMRVELLHPVTSATICSDHLNLLGPPRTG</sequence>
<organism evidence="2 3">
    <name type="scientific">Elysia crispata</name>
    <name type="common">lettuce slug</name>
    <dbReference type="NCBI Taxonomy" id="231223"/>
    <lineage>
        <taxon>Eukaryota</taxon>
        <taxon>Metazoa</taxon>
        <taxon>Spiralia</taxon>
        <taxon>Lophotrochozoa</taxon>
        <taxon>Mollusca</taxon>
        <taxon>Gastropoda</taxon>
        <taxon>Heterobranchia</taxon>
        <taxon>Euthyneura</taxon>
        <taxon>Panpulmonata</taxon>
        <taxon>Sacoglossa</taxon>
        <taxon>Placobranchoidea</taxon>
        <taxon>Plakobranchidae</taxon>
        <taxon>Elysia</taxon>
    </lineage>
</organism>
<feature type="transmembrane region" description="Helical" evidence="1">
    <location>
        <begin position="27"/>
        <end position="51"/>
    </location>
</feature>
<dbReference type="EMBL" id="JAWDGP010004216">
    <property type="protein sequence ID" value="KAK3766510.1"/>
    <property type="molecule type" value="Genomic_DNA"/>
</dbReference>
<evidence type="ECO:0000256" key="1">
    <source>
        <dbReference type="SAM" id="Phobius"/>
    </source>
</evidence>
<keyword evidence="1" id="KW-0472">Membrane</keyword>
<evidence type="ECO:0000313" key="3">
    <source>
        <dbReference type="Proteomes" id="UP001283361"/>
    </source>
</evidence>
<keyword evidence="1" id="KW-1133">Transmembrane helix</keyword>
<reference evidence="2" key="1">
    <citation type="journal article" date="2023" name="G3 (Bethesda)">
        <title>A reference genome for the long-term kleptoplast-retaining sea slug Elysia crispata morphotype clarki.</title>
        <authorList>
            <person name="Eastman K.E."/>
            <person name="Pendleton A.L."/>
            <person name="Shaikh M.A."/>
            <person name="Suttiyut T."/>
            <person name="Ogas R."/>
            <person name="Tomko P."/>
            <person name="Gavelis G."/>
            <person name="Widhalm J.R."/>
            <person name="Wisecaver J.H."/>
        </authorList>
    </citation>
    <scope>NUCLEOTIDE SEQUENCE</scope>
    <source>
        <strain evidence="2">ECLA1</strain>
    </source>
</reference>
<comment type="caution">
    <text evidence="2">The sequence shown here is derived from an EMBL/GenBank/DDBJ whole genome shotgun (WGS) entry which is preliminary data.</text>
</comment>
<keyword evidence="3" id="KW-1185">Reference proteome</keyword>
<protein>
    <submittedName>
        <fullName evidence="2">Uncharacterized protein</fullName>
    </submittedName>
</protein>
<name>A0AAE0ZC87_9GAST</name>
<dbReference type="AlphaFoldDB" id="A0AAE0ZC87"/>
<gene>
    <name evidence="2" type="ORF">RRG08_005002</name>
</gene>
<evidence type="ECO:0000313" key="2">
    <source>
        <dbReference type="EMBL" id="KAK3766510.1"/>
    </source>
</evidence>
<dbReference type="Proteomes" id="UP001283361">
    <property type="component" value="Unassembled WGS sequence"/>
</dbReference>
<keyword evidence="1" id="KW-0812">Transmembrane</keyword>
<proteinExistence type="predicted"/>